<dbReference type="KEGG" id="bbig:BBBOND_0201680"/>
<proteinExistence type="predicted"/>
<feature type="chain" id="PRO_5001600542" evidence="1">
    <location>
        <begin position="23"/>
        <end position="174"/>
    </location>
</feature>
<keyword evidence="1" id="KW-0732">Signal</keyword>
<accession>A0A061D2K4</accession>
<name>A0A061D2K4_BABBI</name>
<dbReference type="RefSeq" id="XP_012767197.1">
    <property type="nucleotide sequence ID" value="XM_012911743.1"/>
</dbReference>
<feature type="signal peptide" evidence="1">
    <location>
        <begin position="1"/>
        <end position="22"/>
    </location>
</feature>
<gene>
    <name evidence="2" type="ORF">BBBOND_0201680</name>
</gene>
<reference evidence="3" key="1">
    <citation type="submission" date="2014-06" db="EMBL/GenBank/DDBJ databases">
        <authorList>
            <person name="Aslett M."/>
            <person name="De Silva N."/>
        </authorList>
    </citation>
    <scope>NUCLEOTIDE SEQUENCE [LARGE SCALE GENOMIC DNA]</scope>
    <source>
        <strain evidence="3">Bond</strain>
    </source>
</reference>
<evidence type="ECO:0000256" key="1">
    <source>
        <dbReference type="SAM" id="SignalP"/>
    </source>
</evidence>
<protein>
    <submittedName>
        <fullName evidence="2">Uncharacterized protein</fullName>
    </submittedName>
</protein>
<dbReference type="EMBL" id="LK391708">
    <property type="protein sequence ID" value="CDR95011.1"/>
    <property type="molecule type" value="Genomic_DNA"/>
</dbReference>
<dbReference type="AlphaFoldDB" id="A0A061D2K4"/>
<keyword evidence="3" id="KW-1185">Reference proteome</keyword>
<evidence type="ECO:0000313" key="2">
    <source>
        <dbReference type="EMBL" id="CDR95011.1"/>
    </source>
</evidence>
<organism evidence="2 3">
    <name type="scientific">Babesia bigemina</name>
    <dbReference type="NCBI Taxonomy" id="5866"/>
    <lineage>
        <taxon>Eukaryota</taxon>
        <taxon>Sar</taxon>
        <taxon>Alveolata</taxon>
        <taxon>Apicomplexa</taxon>
        <taxon>Aconoidasida</taxon>
        <taxon>Piroplasmida</taxon>
        <taxon>Babesiidae</taxon>
        <taxon>Babesia</taxon>
    </lineage>
</organism>
<dbReference type="GeneID" id="24563552"/>
<dbReference type="OrthoDB" id="439046at2759"/>
<sequence length="174" mass="19290">MVWDSLHNIALMLCLSFVKLLSKPGDFNTTLENSAVSTCGSVIGMDISLKKVLIVPQMKLRKGFGSRFRMGVFKLGSLAKENLKSLKRKISDLKEGVESSEENHQLADHHLKTLADKLYGLENVTGSDFTIQKIGKALQTKFRSQIQEPINTAIQQVESILGELGGNFRNLKAE</sequence>
<evidence type="ECO:0000313" key="3">
    <source>
        <dbReference type="Proteomes" id="UP000033188"/>
    </source>
</evidence>
<dbReference type="Proteomes" id="UP000033188">
    <property type="component" value="Chromosome 2"/>
</dbReference>
<dbReference type="VEuPathDB" id="PiroplasmaDB:BBBOND_0201680"/>